<reference evidence="2 3" key="1">
    <citation type="journal article" date="2019" name="ISME J.">
        <title>Insights into ecological role of a new deltaproteobacterial order Candidatus Acidulodesulfobacterales by metagenomics and metatranscriptomics.</title>
        <authorList>
            <person name="Tan S."/>
            <person name="Liu J."/>
            <person name="Fang Y."/>
            <person name="Hedlund B.P."/>
            <person name="Lian Z.H."/>
            <person name="Huang L.Y."/>
            <person name="Li J.T."/>
            <person name="Huang L.N."/>
            <person name="Li W.J."/>
            <person name="Jiang H.C."/>
            <person name="Dong H.L."/>
            <person name="Shu W.S."/>
        </authorList>
    </citation>
    <scope>NUCLEOTIDE SEQUENCE [LARGE SCALE GENOMIC DNA]</scope>
    <source>
        <strain evidence="2">AP2</strain>
    </source>
</reference>
<feature type="transmembrane region" description="Helical" evidence="1">
    <location>
        <begin position="104"/>
        <end position="125"/>
    </location>
</feature>
<keyword evidence="1" id="KW-0472">Membrane</keyword>
<feature type="transmembrane region" description="Helical" evidence="1">
    <location>
        <begin position="46"/>
        <end position="65"/>
    </location>
</feature>
<evidence type="ECO:0000313" key="2">
    <source>
        <dbReference type="EMBL" id="RZD15747.1"/>
    </source>
</evidence>
<dbReference type="InterPro" id="IPR021218">
    <property type="entry name" value="DUF2784"/>
</dbReference>
<evidence type="ECO:0000256" key="1">
    <source>
        <dbReference type="SAM" id="Phobius"/>
    </source>
</evidence>
<evidence type="ECO:0000313" key="3">
    <source>
        <dbReference type="Proteomes" id="UP000316562"/>
    </source>
</evidence>
<feature type="transmembrane region" description="Helical" evidence="1">
    <location>
        <begin position="12"/>
        <end position="34"/>
    </location>
</feature>
<sequence length="135" mass="15890">MLTHEDFAELSGIVLYFHLAVILFIIFGFIAVPFGAKFKKKFIYEFWWRLTHLAAMVVVAVQAMLGKACFLTYIQSDLLESAGKKGYTVPFIQTYIDRIIYHNFPIWMFSIVYIFLFLYTLYLWFKFPPKIKASS</sequence>
<keyword evidence="1" id="KW-0812">Transmembrane</keyword>
<keyword evidence="1" id="KW-1133">Transmembrane helix</keyword>
<dbReference type="AlphaFoldDB" id="A0A519BER3"/>
<name>A0A519BER3_ACIG2</name>
<protein>
    <submittedName>
        <fullName evidence="2">DUF2784 family protein</fullName>
    </submittedName>
</protein>
<gene>
    <name evidence="2" type="ORF">EVJ46_09515</name>
</gene>
<organism evidence="2 3">
    <name type="scientific">Acididesulfobacter guangdongensis</name>
    <dbReference type="NCBI Taxonomy" id="2597225"/>
    <lineage>
        <taxon>Bacteria</taxon>
        <taxon>Deltaproteobacteria</taxon>
        <taxon>Candidatus Acidulodesulfobacterales</taxon>
        <taxon>Candidatus Acididesulfobacter</taxon>
    </lineage>
</organism>
<dbReference type="Pfam" id="PF10861">
    <property type="entry name" value="DUF2784"/>
    <property type="match status" value="1"/>
</dbReference>
<accession>A0A519BER3</accession>
<proteinExistence type="predicted"/>
<comment type="caution">
    <text evidence="2">The sequence shown here is derived from an EMBL/GenBank/DDBJ whole genome shotgun (WGS) entry which is preliminary data.</text>
</comment>
<dbReference type="Proteomes" id="UP000316562">
    <property type="component" value="Unassembled WGS sequence"/>
</dbReference>
<dbReference type="EMBL" id="SGBC01000004">
    <property type="protein sequence ID" value="RZD15747.1"/>
    <property type="molecule type" value="Genomic_DNA"/>
</dbReference>